<evidence type="ECO:0000313" key="2">
    <source>
        <dbReference type="Proteomes" id="UP000178606"/>
    </source>
</evidence>
<comment type="caution">
    <text evidence="1">The sequence shown here is derived from an EMBL/GenBank/DDBJ whole genome shotgun (WGS) entry which is preliminary data.</text>
</comment>
<reference evidence="1 2" key="1">
    <citation type="journal article" date="2016" name="Nat. Commun.">
        <title>Thousands of microbial genomes shed light on interconnected biogeochemical processes in an aquifer system.</title>
        <authorList>
            <person name="Anantharaman K."/>
            <person name="Brown C.T."/>
            <person name="Hug L.A."/>
            <person name="Sharon I."/>
            <person name="Castelle C.J."/>
            <person name="Probst A.J."/>
            <person name="Thomas B.C."/>
            <person name="Singh A."/>
            <person name="Wilkins M.J."/>
            <person name="Karaoz U."/>
            <person name="Brodie E.L."/>
            <person name="Williams K.H."/>
            <person name="Hubbard S.S."/>
            <person name="Banfield J.F."/>
        </authorList>
    </citation>
    <scope>NUCLEOTIDE SEQUENCE [LARGE SCALE GENOMIC DNA]</scope>
    <source>
        <strain evidence="2">RIFCSPLOWO2_12_FULL_64_10</strain>
    </source>
</reference>
<proteinExistence type="predicted"/>
<dbReference type="EMBL" id="MFKF01000266">
    <property type="protein sequence ID" value="OGG47807.1"/>
    <property type="molecule type" value="Genomic_DNA"/>
</dbReference>
<dbReference type="Proteomes" id="UP000178606">
    <property type="component" value="Unassembled WGS sequence"/>
</dbReference>
<name>A0A1F6CFN4_HANXR</name>
<protein>
    <submittedName>
        <fullName evidence="1">Uncharacterized protein</fullName>
    </submittedName>
</protein>
<evidence type="ECO:0000313" key="1">
    <source>
        <dbReference type="EMBL" id="OGG47807.1"/>
    </source>
</evidence>
<organism evidence="1 2">
    <name type="scientific">Handelsmanbacteria sp. (strain RIFCSPLOWO2_12_FULL_64_10)</name>
    <dbReference type="NCBI Taxonomy" id="1817868"/>
    <lineage>
        <taxon>Bacteria</taxon>
        <taxon>Candidatus Handelsmaniibacteriota</taxon>
    </lineage>
</organism>
<gene>
    <name evidence="1" type="ORF">A3F84_12755</name>
</gene>
<accession>A0A1F6CFN4</accession>
<sequence>MPEDIYWSAPQADGDARRRLFLEFAAQGARGGHTGFFSQIARLDLGLPIDESRVREAIAHVDARRDCGDFAVAGLLRIAYQYADSPLLSRDLLSEIKRCLLNFKYWIDEPGKEMMCFWSENHQIMFHADEYLAGQLLPDEVFPNDGRTGRQHAEHGRRKLLRWADLRVRAGFSEWDSNCYYDEDLTPLLNLCDFAEDAEVAQRATMLIDLMLFDIACDSFRGVHACSHGRTYPRLITGGRGEASIGLQKIAWGMGLFNNPSNMTAVSLATSRRYRIPPAIQAAAQDLPAELLNRERHSLVSDDPERYGLDPDDLDDHMLMFGAAKFAHRKSIEMTLRMADAYRSHRFSVVILPYARALYETYNYLDERGIPHDGDLDRFNLSEVNKMTYRTPDYMLACAQDYRKGKTGFQQHIWQATLGLDAVVFTLHRSDENETNYKHWVGRFPRAVQHKNLLIALYNVPERPVPGPRTVSPPDAGGNAIPSPAPSEELLLPYTCAYFPRSAFDETLERDGWILARKGDGYLALRSQRPHRWMAEAVFQQEGLRVDGRRNAYICHLGRRETDGAFERFAERIARSRVEFGDLTVRYDAPGLGEARVAWDGPFTINGAPVPLRDYARFDNPYCRAEFGTRRFEIACAGRRLTLDFDNLERVSA</sequence>
<dbReference type="AlphaFoldDB" id="A0A1F6CFN4"/>